<dbReference type="InterPro" id="IPR050491">
    <property type="entry name" value="AmpC-like"/>
</dbReference>
<protein>
    <recommendedName>
        <fullName evidence="4">Beta-lactamase-related domain-containing protein</fullName>
    </recommendedName>
</protein>
<dbReference type="Gene3D" id="3.40.710.10">
    <property type="entry name" value="DD-peptidase/beta-lactamase superfamily"/>
    <property type="match status" value="1"/>
</dbReference>
<feature type="domain" description="Beta-lactamase-related" evidence="4">
    <location>
        <begin position="29"/>
        <end position="333"/>
    </location>
</feature>
<evidence type="ECO:0000313" key="5">
    <source>
        <dbReference type="EMBL" id="GGH21123.1"/>
    </source>
</evidence>
<dbReference type="EMBL" id="BMIA01000001">
    <property type="protein sequence ID" value="GGH21123.1"/>
    <property type="molecule type" value="Genomic_DNA"/>
</dbReference>
<comment type="subcellular location">
    <subcellularLocation>
        <location evidence="1">Membrane</location>
    </subcellularLocation>
</comment>
<proteinExistence type="predicted"/>
<keyword evidence="3" id="KW-0802">TPR repeat</keyword>
<dbReference type="PROSITE" id="PS50005">
    <property type="entry name" value="TPR"/>
    <property type="match status" value="1"/>
</dbReference>
<reference evidence="6" key="1">
    <citation type="journal article" date="2019" name="Int. J. Syst. Evol. Microbiol.">
        <title>The Global Catalogue of Microorganisms (GCM) 10K type strain sequencing project: providing services to taxonomists for standard genome sequencing and annotation.</title>
        <authorList>
            <consortium name="The Broad Institute Genomics Platform"/>
            <consortium name="The Broad Institute Genome Sequencing Center for Infectious Disease"/>
            <person name="Wu L."/>
            <person name="Ma J."/>
        </authorList>
    </citation>
    <scope>NUCLEOTIDE SEQUENCE [LARGE SCALE GENOMIC DNA]</scope>
    <source>
        <strain evidence="6">CGMCC 1.15288</strain>
    </source>
</reference>
<dbReference type="Gene3D" id="1.25.40.10">
    <property type="entry name" value="Tetratricopeptide repeat domain"/>
    <property type="match status" value="1"/>
</dbReference>
<dbReference type="PANTHER" id="PTHR46825">
    <property type="entry name" value="D-ALANYL-D-ALANINE-CARBOXYPEPTIDASE/ENDOPEPTIDASE AMPH"/>
    <property type="match status" value="1"/>
</dbReference>
<dbReference type="PANTHER" id="PTHR46825:SF11">
    <property type="entry name" value="PENICILLIN-BINDING PROTEIN 4"/>
    <property type="match status" value="1"/>
</dbReference>
<dbReference type="SUPFAM" id="SSF48452">
    <property type="entry name" value="TPR-like"/>
    <property type="match status" value="1"/>
</dbReference>
<organism evidence="5 6">
    <name type="scientific">Dyadobacter endophyticus</name>
    <dbReference type="NCBI Taxonomy" id="1749036"/>
    <lineage>
        <taxon>Bacteria</taxon>
        <taxon>Pseudomonadati</taxon>
        <taxon>Bacteroidota</taxon>
        <taxon>Cytophagia</taxon>
        <taxon>Cytophagales</taxon>
        <taxon>Spirosomataceae</taxon>
        <taxon>Dyadobacter</taxon>
    </lineage>
</organism>
<gene>
    <name evidence="5" type="ORF">GCM10007423_02000</name>
</gene>
<accession>A0ABQ1YCN2</accession>
<feature type="repeat" description="TPR" evidence="3">
    <location>
        <begin position="451"/>
        <end position="484"/>
    </location>
</feature>
<name>A0ABQ1YCN2_9BACT</name>
<keyword evidence="2" id="KW-0472">Membrane</keyword>
<dbReference type="InterPro" id="IPR001466">
    <property type="entry name" value="Beta-lactam-related"/>
</dbReference>
<dbReference type="InterPro" id="IPR012338">
    <property type="entry name" value="Beta-lactam/transpept-like"/>
</dbReference>
<dbReference type="Pfam" id="PF00144">
    <property type="entry name" value="Beta-lactamase"/>
    <property type="match status" value="1"/>
</dbReference>
<evidence type="ECO:0000256" key="1">
    <source>
        <dbReference type="ARBA" id="ARBA00004370"/>
    </source>
</evidence>
<dbReference type="InterPro" id="IPR011990">
    <property type="entry name" value="TPR-like_helical_dom_sf"/>
</dbReference>
<evidence type="ECO:0000256" key="3">
    <source>
        <dbReference type="PROSITE-ProRule" id="PRU00339"/>
    </source>
</evidence>
<dbReference type="InterPro" id="IPR019734">
    <property type="entry name" value="TPR_rpt"/>
</dbReference>
<sequence>MVLLTIASFGQQLAPVGQRVAKIDSFLTLMAHHKLFNGSILVAEKGEIVYKKSFGYADRGRRINHSENTPFNLASLSKPFTSLAILQLIQKGKLKLDDFVTSHLPDFSYKQISIRHLLNQASGLPGLERSEREYIKSHPGEIVANETVYSHLVESRQPLSFIPGTQWNYNNMNYLILALIVEKVSGDDFASYMKKNIFEVAGMKGTYIRSREMPNTTRYNRPVMYESEFRNVDSLDHNRYQTYYHLGGITGSNNVVSTIQDLWSFDKALSNGKLISPEMMEMAFTPLTLSDGKAFRMGSSTRSYGLGWNVYNSKTEPVEKFVFHDGHIVGLSTAMHKNLTSDQTILLYDNMDNNPIQLIISVSNIMTGAAPLKIRQTRSLARIYGEALVSKGIDFGAARFNEMKSDTLNYHVDESELNRLGYDFMNQPSDKFLPLSLEVFKLNTVIYPRSGNTYDSYANALEKAGKKEEAILMYKKSITLSPGNEDGKKALMKLLEQKE</sequence>
<keyword evidence="6" id="KW-1185">Reference proteome</keyword>
<dbReference type="Proteomes" id="UP000600214">
    <property type="component" value="Unassembled WGS sequence"/>
</dbReference>
<dbReference type="SUPFAM" id="SSF56601">
    <property type="entry name" value="beta-lactamase/transpeptidase-like"/>
    <property type="match status" value="1"/>
</dbReference>
<comment type="caution">
    <text evidence="5">The sequence shown here is derived from an EMBL/GenBank/DDBJ whole genome shotgun (WGS) entry which is preliminary data.</text>
</comment>
<evidence type="ECO:0000313" key="6">
    <source>
        <dbReference type="Proteomes" id="UP000600214"/>
    </source>
</evidence>
<evidence type="ECO:0000259" key="4">
    <source>
        <dbReference type="Pfam" id="PF00144"/>
    </source>
</evidence>
<evidence type="ECO:0000256" key="2">
    <source>
        <dbReference type="ARBA" id="ARBA00023136"/>
    </source>
</evidence>